<feature type="transmembrane region" description="Helical" evidence="11">
    <location>
        <begin position="347"/>
        <end position="370"/>
    </location>
</feature>
<dbReference type="EMBL" id="CAXAJV020001292">
    <property type="protein sequence ID" value="CAL7942131.1"/>
    <property type="molecule type" value="Genomic_DNA"/>
</dbReference>
<evidence type="ECO:0000256" key="2">
    <source>
        <dbReference type="ARBA" id="ARBA00005314"/>
    </source>
</evidence>
<evidence type="ECO:0000256" key="5">
    <source>
        <dbReference type="ARBA" id="ARBA00022989"/>
    </source>
</evidence>
<evidence type="ECO:0000256" key="9">
    <source>
        <dbReference type="ARBA" id="ARBA00023180"/>
    </source>
</evidence>
<sequence length="574" mass="65474">MNAYEDIDFNNPNSLNIQNQSLKKVADQCHNGLISSTGWCPEVWDEILCWPSTAPGELAISRCPRYIAGFDIQANASKQCMSDGQWFWHDSTNSPWTNYSQCFKQQLVTLVVDLPGGQTSNATLMKKFFPIVKTISKVGYTISLFTLIVAFFILAAIKKLRCPRNMLHMHLFASFMLRAFMALLKNVLFVSGIALATDVTIKDGKTFLLGEEKRSSWPCKTFTSFWQYFILANYFWILMEGLYLHNLIFLALFTDVNSSIAGYVCLGWGLPALFVSSWIVARIVFEDTYCWTTHENSYLFFVIRGPTILSIVINFMLFVNIVRVLLLKLQSTVSEETQRYKRWAKSTLVLVPLFGVHYSIFLGMSYSIGVNETVEVVWLFCDQLFASFQGFFVAVLYCFLNGEVRTEVSRAIRSHKLPRFRTRWATSRPSTHSGSTCSYNASKLGKRSKRSRWWKEPWLCFLHDRTARRSTHSMASTQDIGTRGGSLASSKGYMEIAGTRQSTYPDNPNHRLEHASPLYSKYTDQSLLSFCSNVSEAAPYAGADNDRVREQHRWSDSECCHLAYELHSLHHGTS</sequence>
<dbReference type="Gene3D" id="4.10.1240.10">
    <property type="entry name" value="GPCR, family 2, extracellular hormone receptor domain"/>
    <property type="match status" value="1"/>
</dbReference>
<feature type="transmembrane region" description="Helical" evidence="11">
    <location>
        <begin position="260"/>
        <end position="281"/>
    </location>
</feature>
<dbReference type="SUPFAM" id="SSF81321">
    <property type="entry name" value="Family A G protein-coupled receptor-like"/>
    <property type="match status" value="1"/>
</dbReference>
<dbReference type="InterPro" id="IPR001879">
    <property type="entry name" value="GPCR_2_extracellular_dom"/>
</dbReference>
<dbReference type="InterPro" id="IPR000832">
    <property type="entry name" value="GPCR_2_secretin-like"/>
</dbReference>
<dbReference type="PROSITE" id="PS50261">
    <property type="entry name" value="G_PROTEIN_RECEP_F2_4"/>
    <property type="match status" value="1"/>
</dbReference>
<evidence type="ECO:0000256" key="4">
    <source>
        <dbReference type="ARBA" id="ARBA00022692"/>
    </source>
</evidence>
<evidence type="ECO:0000313" key="15">
    <source>
        <dbReference type="Proteomes" id="UP001642520"/>
    </source>
</evidence>
<keyword evidence="4 11" id="KW-0812">Transmembrane</keyword>
<feature type="domain" description="G-protein coupled receptors family 2 profile 2" evidence="13">
    <location>
        <begin position="132"/>
        <end position="401"/>
    </location>
</feature>
<evidence type="ECO:0000256" key="3">
    <source>
        <dbReference type="ARBA" id="ARBA00022475"/>
    </source>
</evidence>
<proteinExistence type="inferred from homology"/>
<dbReference type="Gene3D" id="1.20.1070.10">
    <property type="entry name" value="Rhodopsin 7-helix transmembrane proteins"/>
    <property type="match status" value="1"/>
</dbReference>
<keyword evidence="3" id="KW-1003">Cell membrane</keyword>
<feature type="domain" description="G-protein coupled receptors family 2 profile 1" evidence="12">
    <location>
        <begin position="40"/>
        <end position="106"/>
    </location>
</feature>
<evidence type="ECO:0000256" key="6">
    <source>
        <dbReference type="ARBA" id="ARBA00023040"/>
    </source>
</evidence>
<evidence type="ECO:0000259" key="12">
    <source>
        <dbReference type="PROSITE" id="PS50227"/>
    </source>
</evidence>
<dbReference type="SUPFAM" id="SSF111418">
    <property type="entry name" value="Hormone receptor domain"/>
    <property type="match status" value="1"/>
</dbReference>
<feature type="transmembrane region" description="Helical" evidence="11">
    <location>
        <begin position="301"/>
        <end position="326"/>
    </location>
</feature>
<dbReference type="PROSITE" id="PS50227">
    <property type="entry name" value="G_PROTEIN_RECEP_F2_3"/>
    <property type="match status" value="1"/>
</dbReference>
<evidence type="ECO:0000256" key="7">
    <source>
        <dbReference type="ARBA" id="ARBA00023136"/>
    </source>
</evidence>
<accession>A0ABP1NM65</accession>
<dbReference type="InterPro" id="IPR017983">
    <property type="entry name" value="GPCR_2_secretin-like_CS"/>
</dbReference>
<dbReference type="PANTHER" id="PTHR45620">
    <property type="entry name" value="PDF RECEPTOR-LIKE PROTEIN-RELATED"/>
    <property type="match status" value="1"/>
</dbReference>
<dbReference type="InterPro" id="IPR050332">
    <property type="entry name" value="GPCR_2"/>
</dbReference>
<dbReference type="PRINTS" id="PR00249">
    <property type="entry name" value="GPCRSECRETIN"/>
</dbReference>
<dbReference type="SMART" id="SM00008">
    <property type="entry name" value="HormR"/>
    <property type="match status" value="1"/>
</dbReference>
<feature type="transmembrane region" description="Helical" evidence="11">
    <location>
        <begin position="234"/>
        <end position="253"/>
    </location>
</feature>
<evidence type="ECO:0000256" key="8">
    <source>
        <dbReference type="ARBA" id="ARBA00023170"/>
    </source>
</evidence>
<evidence type="ECO:0000259" key="13">
    <source>
        <dbReference type="PROSITE" id="PS50261"/>
    </source>
</evidence>
<dbReference type="InterPro" id="IPR036445">
    <property type="entry name" value="GPCR_2_extracell_dom_sf"/>
</dbReference>
<dbReference type="Pfam" id="PF02793">
    <property type="entry name" value="HRM"/>
    <property type="match status" value="1"/>
</dbReference>
<dbReference type="Proteomes" id="UP001642520">
    <property type="component" value="Unassembled WGS sequence"/>
</dbReference>
<evidence type="ECO:0000256" key="10">
    <source>
        <dbReference type="ARBA" id="ARBA00023224"/>
    </source>
</evidence>
<evidence type="ECO:0000256" key="11">
    <source>
        <dbReference type="SAM" id="Phobius"/>
    </source>
</evidence>
<dbReference type="PROSITE" id="PS00649">
    <property type="entry name" value="G_PROTEIN_RECEP_F2_1"/>
    <property type="match status" value="1"/>
</dbReference>
<feature type="transmembrane region" description="Helical" evidence="11">
    <location>
        <begin position="138"/>
        <end position="157"/>
    </location>
</feature>
<dbReference type="InterPro" id="IPR017981">
    <property type="entry name" value="GPCR_2-like_7TM"/>
</dbReference>
<name>A0ABP1NM65_XYLVO</name>
<keyword evidence="6" id="KW-0297">G-protein coupled receptor</keyword>
<keyword evidence="8" id="KW-0675">Receptor</keyword>
<organism evidence="14 15">
    <name type="scientific">Xylocopa violacea</name>
    <name type="common">Violet carpenter bee</name>
    <name type="synonym">Apis violacea</name>
    <dbReference type="NCBI Taxonomy" id="135666"/>
    <lineage>
        <taxon>Eukaryota</taxon>
        <taxon>Metazoa</taxon>
        <taxon>Ecdysozoa</taxon>
        <taxon>Arthropoda</taxon>
        <taxon>Hexapoda</taxon>
        <taxon>Insecta</taxon>
        <taxon>Pterygota</taxon>
        <taxon>Neoptera</taxon>
        <taxon>Endopterygota</taxon>
        <taxon>Hymenoptera</taxon>
        <taxon>Apocrita</taxon>
        <taxon>Aculeata</taxon>
        <taxon>Apoidea</taxon>
        <taxon>Anthophila</taxon>
        <taxon>Apidae</taxon>
        <taxon>Xylocopa</taxon>
        <taxon>Xylocopa</taxon>
    </lineage>
</organism>
<dbReference type="PANTHER" id="PTHR45620:SF1">
    <property type="entry name" value="G-PROTEIN COUPLED RECEPTORS FAMILY 2 PROFILE 2 DOMAIN-CONTAINING PROTEIN"/>
    <property type="match status" value="1"/>
</dbReference>
<comment type="caution">
    <text evidence="14">The sequence shown here is derived from an EMBL/GenBank/DDBJ whole genome shotgun (WGS) entry which is preliminary data.</text>
</comment>
<feature type="transmembrane region" description="Helical" evidence="11">
    <location>
        <begin position="169"/>
        <end position="196"/>
    </location>
</feature>
<dbReference type="CDD" id="cd15273">
    <property type="entry name" value="7tmB1_NPR_B7_insect-like"/>
    <property type="match status" value="1"/>
</dbReference>
<comment type="similarity">
    <text evidence="2">Belongs to the G-protein coupled receptor 2 family.</text>
</comment>
<keyword evidence="7 11" id="KW-0472">Membrane</keyword>
<evidence type="ECO:0000256" key="1">
    <source>
        <dbReference type="ARBA" id="ARBA00004651"/>
    </source>
</evidence>
<dbReference type="Pfam" id="PF00002">
    <property type="entry name" value="7tm_2"/>
    <property type="match status" value="1"/>
</dbReference>
<keyword evidence="9" id="KW-0325">Glycoprotein</keyword>
<keyword evidence="10" id="KW-0807">Transducer</keyword>
<keyword evidence="15" id="KW-1185">Reference proteome</keyword>
<reference evidence="14 15" key="1">
    <citation type="submission" date="2024-08" db="EMBL/GenBank/DDBJ databases">
        <authorList>
            <person name="Will J Nash"/>
            <person name="Angela Man"/>
            <person name="Seanna McTaggart"/>
            <person name="Kendall Baker"/>
            <person name="Tom Barker"/>
            <person name="Leah Catchpole"/>
            <person name="Alex Durrant"/>
            <person name="Karim Gharbi"/>
            <person name="Naomi Irish"/>
            <person name="Gemy Kaithakottil"/>
            <person name="Debby Ku"/>
            <person name="Aaliyah Providence"/>
            <person name="Felix Shaw"/>
            <person name="David Swarbreck"/>
            <person name="Chris Watkins"/>
            <person name="Ann M. McCartney"/>
            <person name="Giulio Formenti"/>
            <person name="Alice Mouton"/>
            <person name="Noel Vella"/>
            <person name="Bjorn M von Reumont"/>
            <person name="Adriana Vella"/>
            <person name="Wilfried Haerty"/>
        </authorList>
    </citation>
    <scope>NUCLEOTIDE SEQUENCE [LARGE SCALE GENOMIC DNA]</scope>
</reference>
<dbReference type="PROSITE" id="PS00650">
    <property type="entry name" value="G_PROTEIN_RECEP_F2_2"/>
    <property type="match status" value="1"/>
</dbReference>
<gene>
    <name evidence="14" type="ORF">XYLVIOL_LOCUS5390</name>
</gene>
<comment type="subcellular location">
    <subcellularLocation>
        <location evidence="1">Cell membrane</location>
        <topology evidence="1">Multi-pass membrane protein</topology>
    </subcellularLocation>
</comment>
<evidence type="ECO:0000313" key="14">
    <source>
        <dbReference type="EMBL" id="CAL7942131.1"/>
    </source>
</evidence>
<protein>
    <submittedName>
        <fullName evidence="14">Uncharacterized protein</fullName>
    </submittedName>
</protein>
<feature type="transmembrane region" description="Helical" evidence="11">
    <location>
        <begin position="376"/>
        <end position="400"/>
    </location>
</feature>
<keyword evidence="5 11" id="KW-1133">Transmembrane helix</keyword>